<protein>
    <submittedName>
        <fullName evidence="2">Helix-turn-helix transcriptional regulator</fullName>
    </submittedName>
</protein>
<evidence type="ECO:0000313" key="3">
    <source>
        <dbReference type="Proteomes" id="UP000675781"/>
    </source>
</evidence>
<dbReference type="InterPro" id="IPR000792">
    <property type="entry name" value="Tscrpt_reg_LuxR_C"/>
</dbReference>
<dbReference type="PROSITE" id="PS50043">
    <property type="entry name" value="HTH_LUXR_2"/>
    <property type="match status" value="1"/>
</dbReference>
<dbReference type="GO" id="GO:0003677">
    <property type="term" value="F:DNA binding"/>
    <property type="evidence" value="ECO:0007669"/>
    <property type="project" value="InterPro"/>
</dbReference>
<name>A0A941EUQ3_9ACTN</name>
<feature type="domain" description="HTH luxR-type" evidence="1">
    <location>
        <begin position="162"/>
        <end position="227"/>
    </location>
</feature>
<dbReference type="SUPFAM" id="SSF46894">
    <property type="entry name" value="C-terminal effector domain of the bipartite response regulators"/>
    <property type="match status" value="1"/>
</dbReference>
<reference evidence="2" key="1">
    <citation type="submission" date="2021-04" db="EMBL/GenBank/DDBJ databases">
        <title>Genome based classification of Actinospica acidithermotolerans sp. nov., an actinobacterium isolated from an Indonesian hot spring.</title>
        <authorList>
            <person name="Kusuma A.B."/>
            <person name="Putra K.E."/>
            <person name="Nafisah S."/>
            <person name="Loh J."/>
            <person name="Nouioui I."/>
            <person name="Goodfellow M."/>
        </authorList>
    </citation>
    <scope>NUCLEOTIDE SEQUENCE</scope>
    <source>
        <strain evidence="2">CSCA 57</strain>
    </source>
</reference>
<dbReference type="Proteomes" id="UP000675781">
    <property type="component" value="Unassembled WGS sequence"/>
</dbReference>
<sequence length="229" mass="24127">MRSASFSPKAPPAADAVLTGSGPLMGFFERVAAGTSAECLAVLPAGGRTLIAPAAARPLFQLITSRGVDVKVLYPAAARLDPGIVGYARWVTGLGVSVRTAAAPPPTMMVFDRRLALLPLVQEDRTRGAAQVTDSTVVSTLTWLFQQAWRGAEPLGEDGAEPEPDGAALSDTERRLLRLLAQGGTDESAARQLALSVRSERRLVAGLMARLGAASRFQAGHEATRRGWL</sequence>
<dbReference type="AlphaFoldDB" id="A0A941EUQ3"/>
<dbReference type="EMBL" id="JAGSOG010000315">
    <property type="protein sequence ID" value="MBR7838670.1"/>
    <property type="molecule type" value="Genomic_DNA"/>
</dbReference>
<dbReference type="InterPro" id="IPR036388">
    <property type="entry name" value="WH-like_DNA-bd_sf"/>
</dbReference>
<proteinExistence type="predicted"/>
<dbReference type="RefSeq" id="WP_212533122.1">
    <property type="nucleotide sequence ID" value="NZ_JAGSOG010000315.1"/>
</dbReference>
<accession>A0A941EUQ3</accession>
<keyword evidence="3" id="KW-1185">Reference proteome</keyword>
<dbReference type="Gene3D" id="1.10.10.10">
    <property type="entry name" value="Winged helix-like DNA-binding domain superfamily/Winged helix DNA-binding domain"/>
    <property type="match status" value="1"/>
</dbReference>
<dbReference type="GO" id="GO:0006355">
    <property type="term" value="P:regulation of DNA-templated transcription"/>
    <property type="evidence" value="ECO:0007669"/>
    <property type="project" value="InterPro"/>
</dbReference>
<organism evidence="2 3">
    <name type="scientific">Actinospica durhamensis</name>
    <dbReference type="NCBI Taxonomy" id="1508375"/>
    <lineage>
        <taxon>Bacteria</taxon>
        <taxon>Bacillati</taxon>
        <taxon>Actinomycetota</taxon>
        <taxon>Actinomycetes</taxon>
        <taxon>Catenulisporales</taxon>
        <taxon>Actinospicaceae</taxon>
        <taxon>Actinospica</taxon>
    </lineage>
</organism>
<evidence type="ECO:0000259" key="1">
    <source>
        <dbReference type="PROSITE" id="PS50043"/>
    </source>
</evidence>
<dbReference type="InterPro" id="IPR016032">
    <property type="entry name" value="Sig_transdc_resp-reg_C-effctor"/>
</dbReference>
<gene>
    <name evidence="2" type="ORF">KDL01_35710</name>
</gene>
<evidence type="ECO:0000313" key="2">
    <source>
        <dbReference type="EMBL" id="MBR7838670.1"/>
    </source>
</evidence>
<dbReference type="SMART" id="SM00421">
    <property type="entry name" value="HTH_LUXR"/>
    <property type="match status" value="1"/>
</dbReference>
<comment type="caution">
    <text evidence="2">The sequence shown here is derived from an EMBL/GenBank/DDBJ whole genome shotgun (WGS) entry which is preliminary data.</text>
</comment>